<protein>
    <recommendedName>
        <fullName evidence="2">YbhB/YbcL family Raf kinase inhibitor-like protein</fullName>
    </recommendedName>
</protein>
<dbReference type="PANTHER" id="PTHR30289:SF1">
    <property type="entry name" value="PEBP (PHOSPHATIDYLETHANOLAMINE-BINDING PROTEIN) FAMILY PROTEIN"/>
    <property type="match status" value="1"/>
</dbReference>
<dbReference type="NCBIfam" id="TIGR00481">
    <property type="entry name" value="YbhB/YbcL family Raf kinase inhibitor-like protein"/>
    <property type="match status" value="1"/>
</dbReference>
<proteinExistence type="predicted"/>
<dbReference type="AlphaFoldDB" id="A0A7G9ZCF9"/>
<dbReference type="Pfam" id="PF01161">
    <property type="entry name" value="PBP"/>
    <property type="match status" value="1"/>
</dbReference>
<dbReference type="EMBL" id="MT631708">
    <property type="protein sequence ID" value="QNO57943.1"/>
    <property type="molecule type" value="Genomic_DNA"/>
</dbReference>
<dbReference type="InterPro" id="IPR008914">
    <property type="entry name" value="PEBP"/>
</dbReference>
<accession>A0A7G9ZCF9</accession>
<dbReference type="Gene3D" id="3.90.280.10">
    <property type="entry name" value="PEBP-like"/>
    <property type="match status" value="1"/>
</dbReference>
<gene>
    <name evidence="1" type="ORF">LHHCGPCL_00008</name>
</gene>
<reference evidence="1" key="1">
    <citation type="submission" date="2020-06" db="EMBL/GenBank/DDBJ databases">
        <title>Unique genomic features of the anaerobic methanotrophic archaea.</title>
        <authorList>
            <person name="Chadwick G.L."/>
            <person name="Skennerton C.T."/>
            <person name="Laso-Perez R."/>
            <person name="Leu A.O."/>
            <person name="Speth D.R."/>
            <person name="Yu H."/>
            <person name="Morgan-Lang C."/>
            <person name="Hatzenpichler R."/>
            <person name="Goudeau D."/>
            <person name="Malmstrom R."/>
            <person name="Brazelton W.J."/>
            <person name="Woyke T."/>
            <person name="Hallam S.J."/>
            <person name="Tyson G.W."/>
            <person name="Wegener G."/>
            <person name="Boetius A."/>
            <person name="Orphan V."/>
        </authorList>
    </citation>
    <scope>NUCLEOTIDE SEQUENCE</scope>
</reference>
<sequence length="146" mass="16037">MKLTSPKFGNGNNIPRKFTCEGGDFNPTLIIEAIPAGTKSLALIVDDPDAPRGTWVHWVIFNIPVVSRIDEDSIPGKQGINDFGKNEYGGPCPPSGTHRYFFKLYALDTVLDLKEGINKEALEEAMEGHILDKAELIGLYKKGSSF</sequence>
<dbReference type="SUPFAM" id="SSF49777">
    <property type="entry name" value="PEBP-like"/>
    <property type="match status" value="1"/>
</dbReference>
<dbReference type="InterPro" id="IPR005247">
    <property type="entry name" value="YbhB_YbcL/LppC-like"/>
</dbReference>
<evidence type="ECO:0000313" key="1">
    <source>
        <dbReference type="EMBL" id="QNO57943.1"/>
    </source>
</evidence>
<name>A0A7G9ZCF9_9EURY</name>
<dbReference type="CDD" id="cd00865">
    <property type="entry name" value="PEBP_bact_arch"/>
    <property type="match status" value="1"/>
</dbReference>
<organism evidence="1">
    <name type="scientific">Candidatus Methanophaga sp. ANME-1 ERB7</name>
    <dbReference type="NCBI Taxonomy" id="2759913"/>
    <lineage>
        <taxon>Archaea</taxon>
        <taxon>Methanobacteriati</taxon>
        <taxon>Methanobacteriota</taxon>
        <taxon>Stenosarchaea group</taxon>
        <taxon>Methanomicrobia</taxon>
        <taxon>Candidatus Methanophagales</taxon>
        <taxon>Candidatus Methanophagaceae</taxon>
        <taxon>Candidatus Methanophaga</taxon>
    </lineage>
</organism>
<dbReference type="PANTHER" id="PTHR30289">
    <property type="entry name" value="UNCHARACTERIZED PROTEIN YBCL-RELATED"/>
    <property type="match status" value="1"/>
</dbReference>
<evidence type="ECO:0008006" key="2">
    <source>
        <dbReference type="Google" id="ProtNLM"/>
    </source>
</evidence>
<dbReference type="InterPro" id="IPR036610">
    <property type="entry name" value="PEBP-like_sf"/>
</dbReference>